<dbReference type="Gene3D" id="2.160.20.10">
    <property type="entry name" value="Single-stranded right-handed beta-helix, Pectin lyase-like"/>
    <property type="match status" value="1"/>
</dbReference>
<keyword evidence="6" id="KW-0961">Cell wall biogenesis/degradation</keyword>
<dbReference type="InterPro" id="IPR006501">
    <property type="entry name" value="Pectinesterase_inhib_dom"/>
</dbReference>
<dbReference type="InterPro" id="IPR035513">
    <property type="entry name" value="Invertase/methylesterase_inhib"/>
</dbReference>
<dbReference type="InterPro" id="IPR000506">
    <property type="entry name" value="KARI_C"/>
</dbReference>
<keyword evidence="14" id="KW-1185">Reference proteome</keyword>
<evidence type="ECO:0000256" key="1">
    <source>
        <dbReference type="ARBA" id="ARBA00005184"/>
    </source>
</evidence>
<dbReference type="Proteomes" id="UP001237642">
    <property type="component" value="Unassembled WGS sequence"/>
</dbReference>
<keyword evidence="5" id="KW-0063">Aspartyl esterase</keyword>
<dbReference type="Pfam" id="PF04043">
    <property type="entry name" value="PMEI"/>
    <property type="match status" value="1"/>
</dbReference>
<reference evidence="13" key="2">
    <citation type="submission" date="2023-05" db="EMBL/GenBank/DDBJ databases">
        <authorList>
            <person name="Schelkunov M.I."/>
        </authorList>
    </citation>
    <scope>NUCLEOTIDE SEQUENCE</scope>
    <source>
        <strain evidence="13">Hsosn_3</strain>
        <tissue evidence="13">Leaf</tissue>
    </source>
</reference>
<dbReference type="AlphaFoldDB" id="A0AAD8IHS6"/>
<dbReference type="InterPro" id="IPR012334">
    <property type="entry name" value="Pectin_lyas_fold"/>
</dbReference>
<evidence type="ECO:0000256" key="4">
    <source>
        <dbReference type="ARBA" id="ARBA00022801"/>
    </source>
</evidence>
<comment type="pathway">
    <text evidence="1">Glycan metabolism; pectin degradation; 2-dehydro-3-deoxy-D-gluconate from pectin: step 1/5.</text>
</comment>
<name>A0AAD8IHS6_9APIA</name>
<reference evidence="13" key="1">
    <citation type="submission" date="2023-02" db="EMBL/GenBank/DDBJ databases">
        <title>Genome of toxic invasive species Heracleum sosnowskyi carries increased number of genes despite the absence of recent whole-genome duplications.</title>
        <authorList>
            <person name="Schelkunov M."/>
            <person name="Shtratnikova V."/>
            <person name="Makarenko M."/>
            <person name="Klepikova A."/>
            <person name="Omelchenko D."/>
            <person name="Novikova G."/>
            <person name="Obukhova E."/>
            <person name="Bogdanov V."/>
            <person name="Penin A."/>
            <person name="Logacheva M."/>
        </authorList>
    </citation>
    <scope>NUCLEOTIDE SEQUENCE</scope>
    <source>
        <strain evidence="13">Hsosn_3</strain>
        <tissue evidence="13">Leaf</tissue>
    </source>
</reference>
<dbReference type="GO" id="GO:0042545">
    <property type="term" value="P:cell wall modification"/>
    <property type="evidence" value="ECO:0007669"/>
    <property type="project" value="InterPro"/>
</dbReference>
<dbReference type="InterPro" id="IPR008927">
    <property type="entry name" value="6-PGluconate_DH-like_C_sf"/>
</dbReference>
<keyword evidence="4" id="KW-0378">Hydrolase</keyword>
<dbReference type="FunFam" id="1.20.140.40:FF:000001">
    <property type="entry name" value="Pectinesterase"/>
    <property type="match status" value="1"/>
</dbReference>
<dbReference type="Gene3D" id="6.10.240.10">
    <property type="match status" value="1"/>
</dbReference>
<dbReference type="Pfam" id="PF01095">
    <property type="entry name" value="Pectinesterase"/>
    <property type="match status" value="1"/>
</dbReference>
<protein>
    <recommendedName>
        <fullName evidence="8">Acetohydroxy-acid reductoisomerase</fullName>
    </recommendedName>
    <alternativeName>
        <fullName evidence="7">Alpha-keto-beta-hydroxylacyl reductoisomerase</fullName>
    </alternativeName>
</protein>
<dbReference type="PANTHER" id="PTHR31707">
    <property type="entry name" value="PECTINESTERASE"/>
    <property type="match status" value="1"/>
</dbReference>
<dbReference type="SUPFAM" id="SSF48179">
    <property type="entry name" value="6-phosphogluconate dehydrogenase C-terminal domain-like"/>
    <property type="match status" value="1"/>
</dbReference>
<evidence type="ECO:0000256" key="5">
    <source>
        <dbReference type="ARBA" id="ARBA00023085"/>
    </source>
</evidence>
<feature type="domain" description="Pectinesterase inhibitor" evidence="10">
    <location>
        <begin position="88"/>
        <end position="242"/>
    </location>
</feature>
<dbReference type="GO" id="GO:0030599">
    <property type="term" value="F:pectinesterase activity"/>
    <property type="evidence" value="ECO:0007669"/>
    <property type="project" value="UniProtKB-EC"/>
</dbReference>
<dbReference type="EMBL" id="JAUIZM010000015">
    <property type="protein sequence ID" value="KAK1352757.1"/>
    <property type="molecule type" value="Genomic_DNA"/>
</dbReference>
<dbReference type="GO" id="GO:0004455">
    <property type="term" value="F:ketol-acid reductoisomerase activity"/>
    <property type="evidence" value="ECO:0007669"/>
    <property type="project" value="InterPro"/>
</dbReference>
<comment type="catalytic activity">
    <reaction evidence="9">
        <text>[(1-&gt;4)-alpha-D-galacturonosyl methyl ester](n) + n H2O = [(1-&gt;4)-alpha-D-galacturonosyl](n) + n methanol + n H(+)</text>
        <dbReference type="Rhea" id="RHEA:22380"/>
        <dbReference type="Rhea" id="RHEA-COMP:14570"/>
        <dbReference type="Rhea" id="RHEA-COMP:14573"/>
        <dbReference type="ChEBI" id="CHEBI:15377"/>
        <dbReference type="ChEBI" id="CHEBI:15378"/>
        <dbReference type="ChEBI" id="CHEBI:17790"/>
        <dbReference type="ChEBI" id="CHEBI:140522"/>
        <dbReference type="ChEBI" id="CHEBI:140523"/>
        <dbReference type="EC" id="3.1.1.11"/>
    </reaction>
</comment>
<evidence type="ECO:0000313" key="14">
    <source>
        <dbReference type="Proteomes" id="UP001237642"/>
    </source>
</evidence>
<dbReference type="SUPFAM" id="SSF101148">
    <property type="entry name" value="Plant invertase/pectin methylesterase inhibitor"/>
    <property type="match status" value="1"/>
</dbReference>
<dbReference type="CDD" id="cd15798">
    <property type="entry name" value="PMEI-like_3"/>
    <property type="match status" value="1"/>
</dbReference>
<evidence type="ECO:0000256" key="9">
    <source>
        <dbReference type="ARBA" id="ARBA00047928"/>
    </source>
</evidence>
<dbReference type="InterPro" id="IPR011050">
    <property type="entry name" value="Pectin_lyase_fold/virulence"/>
</dbReference>
<dbReference type="GO" id="GO:0009082">
    <property type="term" value="P:branched-chain amino acid biosynthetic process"/>
    <property type="evidence" value="ECO:0007669"/>
    <property type="project" value="InterPro"/>
</dbReference>
<dbReference type="SUPFAM" id="SSF51126">
    <property type="entry name" value="Pectin lyase-like"/>
    <property type="match status" value="1"/>
</dbReference>
<sequence length="401" mass="44963">MSEDLAYKNTVEGITGIISKIISSKGMLAVYNSLSEDEKKEFEAAYSATYYPYMEILYECYEDVASGNEIKRLKNKNKEEAQKTQIAESQKVVESVCRPTQYKDTCVQVLGPASRNTTDPKELFKAGFEYAVQHIRDSINKSTTLHAAEMDPRTSGAYKVCQNVLESAIDDLKRSFSKVNDFDIDSNHIDEYLFDVKVWLSAASTVQGTCLDTFEKTSGDAGEKLKELLRLSRELTIDDFNMIDQLSRELADLQVTGPQPPRKLLQVPEQGQFPAWVKGNNKELLKGDKSKHMANVIVAQDGSGKLRLLIIYIKAGFSTLDSATVGIRGFNIIGKGISFENTAAADEGPAVALHVAADKSIFFNCRMDGNQDTLFTHDYRQFYRDCTISRTIDFIFGDYYF</sequence>
<dbReference type="GO" id="GO:0004857">
    <property type="term" value="F:enzyme inhibitor activity"/>
    <property type="evidence" value="ECO:0007669"/>
    <property type="project" value="InterPro"/>
</dbReference>
<proteinExistence type="inferred from homology"/>
<evidence type="ECO:0000313" key="12">
    <source>
        <dbReference type="EMBL" id="KAK1352757.1"/>
    </source>
</evidence>
<evidence type="ECO:0000256" key="8">
    <source>
        <dbReference type="ARBA" id="ARBA00030593"/>
    </source>
</evidence>
<organism evidence="13 14">
    <name type="scientific">Heracleum sosnowskyi</name>
    <dbReference type="NCBI Taxonomy" id="360622"/>
    <lineage>
        <taxon>Eukaryota</taxon>
        <taxon>Viridiplantae</taxon>
        <taxon>Streptophyta</taxon>
        <taxon>Embryophyta</taxon>
        <taxon>Tracheophyta</taxon>
        <taxon>Spermatophyta</taxon>
        <taxon>Magnoliopsida</taxon>
        <taxon>eudicotyledons</taxon>
        <taxon>Gunneridae</taxon>
        <taxon>Pentapetalae</taxon>
        <taxon>asterids</taxon>
        <taxon>campanulids</taxon>
        <taxon>Apiales</taxon>
        <taxon>Apiaceae</taxon>
        <taxon>Apioideae</taxon>
        <taxon>apioid superclade</taxon>
        <taxon>Tordylieae</taxon>
        <taxon>Tordyliinae</taxon>
        <taxon>Heracleum</taxon>
    </lineage>
</organism>
<comment type="similarity">
    <text evidence="3">In the C-terminal section; belongs to the pectinesterase family.</text>
</comment>
<comment type="similarity">
    <text evidence="2">In the N-terminal section; belongs to the PMEI family.</text>
</comment>
<evidence type="ECO:0000256" key="2">
    <source>
        <dbReference type="ARBA" id="ARBA00006027"/>
    </source>
</evidence>
<gene>
    <name evidence="13" type="ORF">POM88_022979</name>
    <name evidence="12" type="ORF">POM88_053188</name>
    <name evidence="11" type="ORF">POM88_054427</name>
</gene>
<dbReference type="SMART" id="SM00856">
    <property type="entry name" value="PMEI"/>
    <property type="match status" value="1"/>
</dbReference>
<dbReference type="Pfam" id="PF01450">
    <property type="entry name" value="KARI_C"/>
    <property type="match status" value="1"/>
</dbReference>
<evidence type="ECO:0000313" key="11">
    <source>
        <dbReference type="EMBL" id="KAK1351341.1"/>
    </source>
</evidence>
<dbReference type="EMBL" id="JAUIZM010000045">
    <property type="protein sequence ID" value="KAK1351341.1"/>
    <property type="molecule type" value="Genomic_DNA"/>
</dbReference>
<comment type="caution">
    <text evidence="13">The sequence shown here is derived from an EMBL/GenBank/DDBJ whole genome shotgun (WGS) entry which is preliminary data.</text>
</comment>
<accession>A0AAD8IHS6</accession>
<evidence type="ECO:0000313" key="13">
    <source>
        <dbReference type="EMBL" id="KAK1385244.1"/>
    </source>
</evidence>
<dbReference type="InterPro" id="IPR000070">
    <property type="entry name" value="Pectinesterase_cat"/>
</dbReference>
<evidence type="ECO:0000256" key="3">
    <source>
        <dbReference type="ARBA" id="ARBA00007786"/>
    </source>
</evidence>
<dbReference type="NCBIfam" id="TIGR01614">
    <property type="entry name" value="PME_inhib"/>
    <property type="match status" value="1"/>
</dbReference>
<evidence type="ECO:0000256" key="6">
    <source>
        <dbReference type="ARBA" id="ARBA00023316"/>
    </source>
</evidence>
<dbReference type="EMBL" id="JAUIZM010000005">
    <property type="protein sequence ID" value="KAK1385244.1"/>
    <property type="molecule type" value="Genomic_DNA"/>
</dbReference>
<evidence type="ECO:0000259" key="10">
    <source>
        <dbReference type="SMART" id="SM00856"/>
    </source>
</evidence>
<dbReference type="Gene3D" id="1.20.140.40">
    <property type="entry name" value="Invertase/pectin methylesterase inhibitor family protein"/>
    <property type="match status" value="1"/>
</dbReference>
<evidence type="ECO:0000256" key="7">
    <source>
        <dbReference type="ARBA" id="ARBA00030209"/>
    </source>
</evidence>